<dbReference type="FunFam" id="3.30.70.270:FF:000001">
    <property type="entry name" value="Diguanylate cyclase domain protein"/>
    <property type="match status" value="1"/>
</dbReference>
<evidence type="ECO:0000256" key="1">
    <source>
        <dbReference type="ARBA" id="ARBA00012528"/>
    </source>
</evidence>
<dbReference type="PANTHER" id="PTHR45138:SF9">
    <property type="entry name" value="DIGUANYLATE CYCLASE DGCM-RELATED"/>
    <property type="match status" value="1"/>
</dbReference>
<feature type="coiled-coil region" evidence="3">
    <location>
        <begin position="285"/>
        <end position="312"/>
    </location>
</feature>
<dbReference type="InterPro" id="IPR000160">
    <property type="entry name" value="GGDEF_dom"/>
</dbReference>
<dbReference type="EMBL" id="SNXW01000004">
    <property type="protein sequence ID" value="TDP83812.1"/>
    <property type="molecule type" value="Genomic_DNA"/>
</dbReference>
<dbReference type="PROSITE" id="PS50887">
    <property type="entry name" value="GGDEF"/>
    <property type="match status" value="1"/>
</dbReference>
<gene>
    <name evidence="6" type="ORF">EV672_104193</name>
</gene>
<dbReference type="Proteomes" id="UP000294593">
    <property type="component" value="Unassembled WGS sequence"/>
</dbReference>
<evidence type="ECO:0000313" key="6">
    <source>
        <dbReference type="EMBL" id="TDP83812.1"/>
    </source>
</evidence>
<comment type="caution">
    <text evidence="6">The sequence shown here is derived from an EMBL/GenBank/DDBJ whole genome shotgun (WGS) entry which is preliminary data.</text>
</comment>
<dbReference type="InterPro" id="IPR029787">
    <property type="entry name" value="Nucleotide_cyclase"/>
</dbReference>
<keyword evidence="3" id="KW-0175">Coiled coil</keyword>
<evidence type="ECO:0000259" key="5">
    <source>
        <dbReference type="PROSITE" id="PS50887"/>
    </source>
</evidence>
<feature type="region of interest" description="Disordered" evidence="4">
    <location>
        <begin position="42"/>
        <end position="69"/>
    </location>
</feature>
<evidence type="ECO:0000256" key="3">
    <source>
        <dbReference type="SAM" id="Coils"/>
    </source>
</evidence>
<accession>A0A4R6RCG7</accession>
<proteinExistence type="predicted"/>
<dbReference type="AlphaFoldDB" id="A0A4R6RCG7"/>
<dbReference type="SMART" id="SM00267">
    <property type="entry name" value="GGDEF"/>
    <property type="match status" value="1"/>
</dbReference>
<keyword evidence="7" id="KW-1185">Reference proteome</keyword>
<feature type="compositionally biased region" description="Low complexity" evidence="4">
    <location>
        <begin position="153"/>
        <end position="176"/>
    </location>
</feature>
<dbReference type="InterPro" id="IPR043128">
    <property type="entry name" value="Rev_trsase/Diguanyl_cyclase"/>
</dbReference>
<dbReference type="Pfam" id="PF00990">
    <property type="entry name" value="GGDEF"/>
    <property type="match status" value="1"/>
</dbReference>
<feature type="compositionally biased region" description="Low complexity" evidence="4">
    <location>
        <begin position="49"/>
        <end position="66"/>
    </location>
</feature>
<feature type="region of interest" description="Disordered" evidence="4">
    <location>
        <begin position="83"/>
        <end position="114"/>
    </location>
</feature>
<dbReference type="CDD" id="cd01949">
    <property type="entry name" value="GGDEF"/>
    <property type="match status" value="1"/>
</dbReference>
<evidence type="ECO:0000256" key="2">
    <source>
        <dbReference type="ARBA" id="ARBA00034247"/>
    </source>
</evidence>
<comment type="catalytic activity">
    <reaction evidence="2">
        <text>2 GTP = 3',3'-c-di-GMP + 2 diphosphate</text>
        <dbReference type="Rhea" id="RHEA:24898"/>
        <dbReference type="ChEBI" id="CHEBI:33019"/>
        <dbReference type="ChEBI" id="CHEBI:37565"/>
        <dbReference type="ChEBI" id="CHEBI:58805"/>
        <dbReference type="EC" id="2.7.7.65"/>
    </reaction>
</comment>
<dbReference type="EC" id="2.7.7.65" evidence="1"/>
<dbReference type="OrthoDB" id="9813903at2"/>
<protein>
    <recommendedName>
        <fullName evidence="1">diguanylate cyclase</fullName>
        <ecNumber evidence="1">2.7.7.65</ecNumber>
    </recommendedName>
</protein>
<feature type="coiled-coil region" evidence="3">
    <location>
        <begin position="379"/>
        <end position="406"/>
    </location>
</feature>
<dbReference type="NCBIfam" id="TIGR00254">
    <property type="entry name" value="GGDEF"/>
    <property type="match status" value="1"/>
</dbReference>
<evidence type="ECO:0000313" key="7">
    <source>
        <dbReference type="Proteomes" id="UP000294593"/>
    </source>
</evidence>
<feature type="domain" description="GGDEF" evidence="5">
    <location>
        <begin position="437"/>
        <end position="567"/>
    </location>
</feature>
<feature type="region of interest" description="Disordered" evidence="4">
    <location>
        <begin position="131"/>
        <end position="176"/>
    </location>
</feature>
<dbReference type="GO" id="GO:0052621">
    <property type="term" value="F:diguanylate cyclase activity"/>
    <property type="evidence" value="ECO:0007669"/>
    <property type="project" value="UniProtKB-EC"/>
</dbReference>
<dbReference type="InterPro" id="IPR050469">
    <property type="entry name" value="Diguanylate_Cyclase"/>
</dbReference>
<name>A0A4R6RCG7_9BURK</name>
<dbReference type="Gene3D" id="3.30.70.270">
    <property type="match status" value="1"/>
</dbReference>
<evidence type="ECO:0000256" key="4">
    <source>
        <dbReference type="SAM" id="MobiDB-lite"/>
    </source>
</evidence>
<sequence length="567" mass="62071">MSTPPTTPPAAPAQLAKAALRRLAEQRLEPTPDNFRKAYEAESGITSEADSAPPAAAALSQAVNQAEEGERWSKLIGRILRGAERGGRQWTAARKKDSLQRVLEGSKNSGQRLHQRLSQLVQSWDSDTLDNTLMDDVANSPASPESPEPPALPSTEALPEPAHASAEWPANAAHAAEQLSDTVHAALPPATGAEAGEALRNALAATREAAPVPEALDAARQELAQACEQARRVIEHRHSLIDQLTGLCQSLTDSLVDLSEDDSWAQGQAQAMRHQLETGLNHRGVRHVQQLLSDARERQKQLKVERAAARDALKHLIHQMLQEIGELGSTTDRFQSNLGRYADTIGQADSLESLTGVVREMVEESRAVQSVVAQTQVRLHDEHAKANALTERVRTLEDEIRKLSDEVSTDPLTQIANRRGMMRAFEAEQARVDRHGASLAIGLLDVDNFKKLNDQMGHQTGDEALKFLARRVGECLRPVDVVARYGGEEFVVLLPDTPAEEGQQVLTRLQRTLSAEFFTHEDKKVFITFSAGVTSYRLGEAIEAALERADVGLYEAKRTGKNRTCIN</sequence>
<dbReference type="SUPFAM" id="SSF55073">
    <property type="entry name" value="Nucleotide cyclase"/>
    <property type="match status" value="1"/>
</dbReference>
<organism evidence="6 7">
    <name type="scientific">Aquabacterium commune</name>
    <dbReference type="NCBI Taxonomy" id="70586"/>
    <lineage>
        <taxon>Bacteria</taxon>
        <taxon>Pseudomonadati</taxon>
        <taxon>Pseudomonadota</taxon>
        <taxon>Betaproteobacteria</taxon>
        <taxon>Burkholderiales</taxon>
        <taxon>Aquabacterium</taxon>
    </lineage>
</organism>
<dbReference type="RefSeq" id="WP_133608582.1">
    <property type="nucleotide sequence ID" value="NZ_SNXW01000004.1"/>
</dbReference>
<dbReference type="PANTHER" id="PTHR45138">
    <property type="entry name" value="REGULATORY COMPONENTS OF SENSORY TRANSDUCTION SYSTEM"/>
    <property type="match status" value="1"/>
</dbReference>
<reference evidence="6 7" key="1">
    <citation type="submission" date="2019-03" db="EMBL/GenBank/DDBJ databases">
        <title>Genomic Encyclopedia of Type Strains, Phase IV (KMG-IV): sequencing the most valuable type-strain genomes for metagenomic binning, comparative biology and taxonomic classification.</title>
        <authorList>
            <person name="Goeker M."/>
        </authorList>
    </citation>
    <scope>NUCLEOTIDE SEQUENCE [LARGE SCALE GENOMIC DNA]</scope>
    <source>
        <strain evidence="6 7">DSM 11901</strain>
    </source>
</reference>